<name>A0A2T3AXS5_AMORE</name>
<dbReference type="RefSeq" id="XP_024719467.1">
    <property type="nucleotide sequence ID" value="XM_024866799.1"/>
</dbReference>
<feature type="domain" description="GRIP" evidence="2">
    <location>
        <begin position="181"/>
        <end position="232"/>
    </location>
</feature>
<feature type="region of interest" description="Disordered" evidence="1">
    <location>
        <begin position="157"/>
        <end position="182"/>
    </location>
</feature>
<accession>A0A2T3AXS5</accession>
<reference evidence="3 4" key="1">
    <citation type="journal article" date="2018" name="New Phytol.">
        <title>Comparative genomics and transcriptomics depict ericoid mycorrhizal fungi as versatile saprotrophs and plant mutualists.</title>
        <authorList>
            <person name="Martino E."/>
            <person name="Morin E."/>
            <person name="Grelet G.A."/>
            <person name="Kuo A."/>
            <person name="Kohler A."/>
            <person name="Daghino S."/>
            <person name="Barry K.W."/>
            <person name="Cichocki N."/>
            <person name="Clum A."/>
            <person name="Dockter R.B."/>
            <person name="Hainaut M."/>
            <person name="Kuo R.C."/>
            <person name="LaButti K."/>
            <person name="Lindahl B.D."/>
            <person name="Lindquist E.A."/>
            <person name="Lipzen A."/>
            <person name="Khouja H.R."/>
            <person name="Magnuson J."/>
            <person name="Murat C."/>
            <person name="Ohm R.A."/>
            <person name="Singer S.W."/>
            <person name="Spatafora J.W."/>
            <person name="Wang M."/>
            <person name="Veneault-Fourrey C."/>
            <person name="Henrissat B."/>
            <person name="Grigoriev I.V."/>
            <person name="Martin F.M."/>
            <person name="Perotto S."/>
        </authorList>
    </citation>
    <scope>NUCLEOTIDE SEQUENCE [LARGE SCALE GENOMIC DNA]</scope>
    <source>
        <strain evidence="3 4">ATCC 22711</strain>
    </source>
</reference>
<evidence type="ECO:0000313" key="3">
    <source>
        <dbReference type="EMBL" id="PSS14868.1"/>
    </source>
</evidence>
<organism evidence="3 4">
    <name type="scientific">Amorphotheca resinae ATCC 22711</name>
    <dbReference type="NCBI Taxonomy" id="857342"/>
    <lineage>
        <taxon>Eukaryota</taxon>
        <taxon>Fungi</taxon>
        <taxon>Dikarya</taxon>
        <taxon>Ascomycota</taxon>
        <taxon>Pezizomycotina</taxon>
        <taxon>Leotiomycetes</taxon>
        <taxon>Helotiales</taxon>
        <taxon>Amorphothecaceae</taxon>
        <taxon>Amorphotheca</taxon>
    </lineage>
</organism>
<dbReference type="EMBL" id="KZ679013">
    <property type="protein sequence ID" value="PSS14868.1"/>
    <property type="molecule type" value="Genomic_DNA"/>
</dbReference>
<keyword evidence="4" id="KW-1185">Reference proteome</keyword>
<dbReference type="STRING" id="857342.A0A2T3AXS5"/>
<dbReference type="AlphaFoldDB" id="A0A2T3AXS5"/>
<dbReference type="GeneID" id="36574880"/>
<evidence type="ECO:0000313" key="4">
    <source>
        <dbReference type="Proteomes" id="UP000241818"/>
    </source>
</evidence>
<sequence>MRRLLADVDDRADAKVREMRERMETAIEERDRAEDEASTNARRRAREVEELKTKIRDFERDLKRATDDRDELLQSEKEWKRRRDELEGVSERASQEVNEIRSAMGELRSALDGSEKQVRDAEKQRTNLRKLLDDANQRYEKLQKEYKALQAKQIRLHDVPSRGSLDSGRTGSPGPANGGAVGPGKMDYVYLKTILLQFLEQRDKKRQADLVNTVLGQLLHFDKKDQEKWIAAISAR</sequence>
<protein>
    <recommendedName>
        <fullName evidence="2">GRIP domain-containing protein</fullName>
    </recommendedName>
</protein>
<proteinExistence type="predicted"/>
<dbReference type="Pfam" id="PF01465">
    <property type="entry name" value="GRIP"/>
    <property type="match status" value="1"/>
</dbReference>
<dbReference type="Proteomes" id="UP000241818">
    <property type="component" value="Unassembled WGS sequence"/>
</dbReference>
<evidence type="ECO:0000259" key="2">
    <source>
        <dbReference type="PROSITE" id="PS50913"/>
    </source>
</evidence>
<gene>
    <name evidence="3" type="ORF">M430DRAFT_35726</name>
</gene>
<feature type="region of interest" description="Disordered" evidence="1">
    <location>
        <begin position="25"/>
        <end position="45"/>
    </location>
</feature>
<evidence type="ECO:0000256" key="1">
    <source>
        <dbReference type="SAM" id="MobiDB-lite"/>
    </source>
</evidence>
<feature type="compositionally biased region" description="Basic and acidic residues" evidence="1">
    <location>
        <begin position="25"/>
        <end position="35"/>
    </location>
</feature>
<dbReference type="InterPro" id="IPR000237">
    <property type="entry name" value="GRIP_dom"/>
</dbReference>
<dbReference type="OrthoDB" id="1926336at2759"/>
<dbReference type="InParanoid" id="A0A2T3AXS5"/>
<dbReference type="PROSITE" id="PS50913">
    <property type="entry name" value="GRIP"/>
    <property type="match status" value="1"/>
</dbReference>
<dbReference type="Gene3D" id="1.20.58.70">
    <property type="match status" value="1"/>
</dbReference>